<evidence type="ECO:0000313" key="3">
    <source>
        <dbReference type="EMBL" id="MDL0088771.1"/>
    </source>
</evidence>
<gene>
    <name evidence="3" type="ORF">NYG85_05210</name>
</gene>
<feature type="region of interest" description="Disordered" evidence="1">
    <location>
        <begin position="199"/>
        <end position="586"/>
    </location>
</feature>
<evidence type="ECO:0000256" key="1">
    <source>
        <dbReference type="SAM" id="MobiDB-lite"/>
    </source>
</evidence>
<feature type="compositionally biased region" description="Basic and acidic residues" evidence="1">
    <location>
        <begin position="567"/>
        <end position="586"/>
    </location>
</feature>
<comment type="caution">
    <text evidence="3">The sequence shown here is derived from an EMBL/GenBank/DDBJ whole genome shotgun (WGS) entry which is preliminary data.</text>
</comment>
<dbReference type="Proteomes" id="UP001173801">
    <property type="component" value="Unassembled WGS sequence"/>
</dbReference>
<feature type="compositionally biased region" description="Low complexity" evidence="1">
    <location>
        <begin position="205"/>
        <end position="273"/>
    </location>
</feature>
<dbReference type="Pfam" id="PF04773">
    <property type="entry name" value="FecR"/>
    <property type="match status" value="1"/>
</dbReference>
<dbReference type="RefSeq" id="WP_284937429.1">
    <property type="nucleotide sequence ID" value="NZ_JANURM010000004.1"/>
</dbReference>
<reference evidence="3" key="2">
    <citation type="journal article" date="2023" name="Microorganisms">
        <title>Isolation and Genomic Characteristics of Cat-Borne Campylobacter felis sp. nov. and Sheep-Borne Campylobacter ovis sp. nov.</title>
        <authorList>
            <person name="Wang H."/>
            <person name="Li Y."/>
            <person name="Gu Y."/>
            <person name="Zhou G."/>
            <person name="Chen X."/>
            <person name="Zhang X."/>
            <person name="Shao Z."/>
            <person name="Zhang J."/>
            <person name="Zhang M."/>
        </authorList>
    </citation>
    <scope>NUCLEOTIDE SEQUENCE</scope>
    <source>
        <strain evidence="3">PS10</strain>
    </source>
</reference>
<feature type="compositionally biased region" description="Basic and acidic residues" evidence="1">
    <location>
        <begin position="304"/>
        <end position="560"/>
    </location>
</feature>
<evidence type="ECO:0000259" key="2">
    <source>
        <dbReference type="Pfam" id="PF04773"/>
    </source>
</evidence>
<accession>A0ABT7HPC5</accession>
<organism evidence="3 4">
    <name type="scientific">Campylobacter gastrosuis</name>
    <dbReference type="NCBI Taxonomy" id="2974576"/>
    <lineage>
        <taxon>Bacteria</taxon>
        <taxon>Pseudomonadati</taxon>
        <taxon>Campylobacterota</taxon>
        <taxon>Epsilonproteobacteria</taxon>
        <taxon>Campylobacterales</taxon>
        <taxon>Campylobacteraceae</taxon>
        <taxon>Campylobacter</taxon>
    </lineage>
</organism>
<feature type="domain" description="FecR protein" evidence="2">
    <location>
        <begin position="51"/>
        <end position="144"/>
    </location>
</feature>
<name>A0ABT7HPC5_9BACT</name>
<proteinExistence type="predicted"/>
<sequence>MKRIGLILLFIANALFASVGSVSLLEGEATIKRADKILNVSLGTKVEKNDIIQTKQNSKVRIDFVDKTIVTIGKQSTLNIKDYYFSDTNPKAARTELSVTEGAFHAITGQIGKVNPNRFKIKTKNATIGIRGTEIYADQSKVICTQGMIFVQSPLGDMKDVAKGNFVATQAGKPLGKVVAVDSENLNSVLDSFNIAQTTPTATTSDKNSNSNDSQKSETNTQDDTQNKNQTTSNTNESQTNTASSSTATTQTTAKTTQATSSSVAQTTSVTSTINDSITSWGDWDSENKNSQIAQSQQATKNEISQKNKDEAEKKMQEQEEARKKADAEAKQKAQQEEEAKRKAEEAEKKAQKEKEELAKKQAEEEKARKEAEEKQKQKELAEAEAKKQAEELAKKKAEEEKARKEAEEKQRQKELAEAEAKRQAEELAKKQAEEAEAKRKAAEEAAKAEEARKKAEQEATEKARKEAEEAQRQKELAEAEARRQAEELAKKQAEEAEAKRKAEEIQRQKELAEAEAARKAEELAKKQAEEEKARKEAEEIQRQKELAEAEARRQAEELAKQQAAEEEAKRKAEEEAKKLEEAKKQAEDAKKQAEAAAIAYKNKAIHFMKLFEESNLQVLTTRMMNSPSKIELNFSGTFSNPRHLYDTTYKFTPSENNINFKFLLGRGGAGGLNQFTGDYKYKVTDDRGNNYSYGGNFAGSVTGRRHNGTDFYFNDVGTDKKGGMPVIQGGGYFDGVGGNREAHITKVKSGLGSQQVIIRDKNGQNQLNVQFEADLTGGQVTSK</sequence>
<dbReference type="PANTHER" id="PTHR34491">
    <property type="entry name" value="A-TYPE INCLUSION PROTEIN, PUTATIVE-RELATED"/>
    <property type="match status" value="1"/>
</dbReference>
<keyword evidence="4" id="KW-1185">Reference proteome</keyword>
<dbReference type="PANTHER" id="PTHR34491:SF74">
    <property type="entry name" value="DUF4456 DOMAIN-CONTAINING PROTEIN"/>
    <property type="match status" value="1"/>
</dbReference>
<protein>
    <submittedName>
        <fullName evidence="3">FecR domain-containing protein</fullName>
    </submittedName>
</protein>
<feature type="compositionally biased region" description="Polar residues" evidence="1">
    <location>
        <begin position="289"/>
        <end position="303"/>
    </location>
</feature>
<reference evidence="3" key="1">
    <citation type="submission" date="2022-08" db="EMBL/GenBank/DDBJ databases">
        <authorList>
            <person name="Wang H."/>
        </authorList>
    </citation>
    <scope>NUCLEOTIDE SEQUENCE</scope>
    <source>
        <strain evidence="3">PS10</strain>
    </source>
</reference>
<dbReference type="EMBL" id="JANURM010000004">
    <property type="protein sequence ID" value="MDL0088771.1"/>
    <property type="molecule type" value="Genomic_DNA"/>
</dbReference>
<dbReference type="InterPro" id="IPR006860">
    <property type="entry name" value="FecR"/>
</dbReference>
<evidence type="ECO:0000313" key="4">
    <source>
        <dbReference type="Proteomes" id="UP001173801"/>
    </source>
</evidence>